<evidence type="ECO:0000313" key="2">
    <source>
        <dbReference type="Proteomes" id="UP000230961"/>
    </source>
</evidence>
<evidence type="ECO:0000313" key="1">
    <source>
        <dbReference type="EMBL" id="AHM76667.1"/>
    </source>
</evidence>
<geneLocation type="plasmid" evidence="2">
    <name>Plasmid1_80k</name>
</geneLocation>
<dbReference type="Proteomes" id="UP000230961">
    <property type="component" value="Plasmid p1_80K"/>
</dbReference>
<dbReference type="KEGG" id="yel:LC20_06095"/>
<accession>A0A7U4GJ91</accession>
<reference evidence="1 2" key="1">
    <citation type="submission" date="2017-11" db="EMBL/GenBank/DDBJ databases">
        <title>The complete genome sequence and comparative genome analysis of Yersinia enterocolitica strain LC20.</title>
        <authorList>
            <person name="Shi G."/>
            <person name="Su M."/>
            <person name="Liang J."/>
            <person name="Gu W."/>
            <person name="Xiao Y."/>
            <person name="Zhang Z."/>
            <person name="Qiu H."/>
            <person name="Duan R."/>
            <person name="Zhang Z."/>
            <person name="Li Y."/>
            <person name="Zhang X."/>
            <person name="Ling Y."/>
            <person name="Song L."/>
            <person name="Chen M."/>
            <person name="Zhao Y."/>
            <person name="Wu J."/>
            <person name="Jing H."/>
            <person name="Xiao J."/>
            <person name="Wang X."/>
        </authorList>
    </citation>
    <scope>NUCLEOTIDE SEQUENCE [LARGE SCALE GENOMIC DNA]</scope>
    <source>
        <strain evidence="1 2">LC20</strain>
        <plasmid evidence="2">Plasmid1_80k</plasmid>
    </source>
</reference>
<organism evidence="1 2">
    <name type="scientific">Yersinia enterocolitica LC20</name>
    <dbReference type="NCBI Taxonomy" id="1443113"/>
    <lineage>
        <taxon>Bacteria</taxon>
        <taxon>Pseudomonadati</taxon>
        <taxon>Pseudomonadota</taxon>
        <taxon>Gammaproteobacteria</taxon>
        <taxon>Enterobacterales</taxon>
        <taxon>Yersiniaceae</taxon>
        <taxon>Yersinia</taxon>
    </lineage>
</organism>
<name>A0A7U4GJ91_YEREN</name>
<dbReference type="EMBL" id="CP007449">
    <property type="protein sequence ID" value="AHM76667.1"/>
    <property type="molecule type" value="Genomic_DNA"/>
</dbReference>
<keyword evidence="1" id="KW-0614">Plasmid</keyword>
<protein>
    <submittedName>
        <fullName evidence="1">Uncharacterized protein</fullName>
    </submittedName>
</protein>
<gene>
    <name evidence="1" type="ORF">LC20_06095</name>
</gene>
<sequence>MRKNPYKEQLKLARSQRKRLQTMFNRLVEMATEWEDLDGGMECDFNLLAEKLEPQLKVMDTWIDEWRKGTTDDEGEQDIHEHY</sequence>
<proteinExistence type="predicted"/>
<dbReference type="AlphaFoldDB" id="A0A7U4GJ91"/>